<dbReference type="SUPFAM" id="SSF57196">
    <property type="entry name" value="EGF/Laminin"/>
    <property type="match status" value="1"/>
</dbReference>
<evidence type="ECO:0000256" key="1">
    <source>
        <dbReference type="ARBA" id="ARBA00009865"/>
    </source>
</evidence>
<dbReference type="EMBL" id="CAJNOM010000156">
    <property type="protein sequence ID" value="CAF1154912.1"/>
    <property type="molecule type" value="Genomic_DNA"/>
</dbReference>
<evidence type="ECO:0000256" key="4">
    <source>
        <dbReference type="PROSITE-ProRule" id="PRU00076"/>
    </source>
</evidence>
<dbReference type="SMART" id="SM00181">
    <property type="entry name" value="EGF"/>
    <property type="match status" value="1"/>
</dbReference>
<feature type="region of interest" description="Disordered" evidence="5">
    <location>
        <begin position="101"/>
        <end position="120"/>
    </location>
</feature>
<keyword evidence="4" id="KW-1015">Disulfide bond</keyword>
<dbReference type="Proteomes" id="UP000663832">
    <property type="component" value="Unassembled WGS sequence"/>
</dbReference>
<keyword evidence="6" id="KW-0812">Transmembrane</keyword>
<feature type="domain" description="EGF-like" evidence="7">
    <location>
        <begin position="318"/>
        <end position="353"/>
    </location>
</feature>
<dbReference type="GO" id="GO:0005975">
    <property type="term" value="P:carbohydrate metabolic process"/>
    <property type="evidence" value="ECO:0007669"/>
    <property type="project" value="InterPro"/>
</dbReference>
<gene>
    <name evidence="8" type="ORF">QVE165_LOCUS23227</name>
</gene>
<keyword evidence="9" id="KW-1185">Reference proteome</keyword>
<evidence type="ECO:0000259" key="7">
    <source>
        <dbReference type="PROSITE" id="PS50026"/>
    </source>
</evidence>
<comment type="similarity">
    <text evidence="1">Belongs to the glycosyl hydrolase 43 family.</text>
</comment>
<dbReference type="PROSITE" id="PS50026">
    <property type="entry name" value="EGF_3"/>
    <property type="match status" value="1"/>
</dbReference>
<dbReference type="PROSITE" id="PS01186">
    <property type="entry name" value="EGF_2"/>
    <property type="match status" value="1"/>
</dbReference>
<dbReference type="InterPro" id="IPR023296">
    <property type="entry name" value="Glyco_hydro_beta-prop_sf"/>
</dbReference>
<dbReference type="GO" id="GO:0004553">
    <property type="term" value="F:hydrolase activity, hydrolyzing O-glycosyl compounds"/>
    <property type="evidence" value="ECO:0007669"/>
    <property type="project" value="InterPro"/>
</dbReference>
<keyword evidence="6" id="KW-0472">Membrane</keyword>
<dbReference type="CDD" id="cd00054">
    <property type="entry name" value="EGF_CA"/>
    <property type="match status" value="1"/>
</dbReference>
<evidence type="ECO:0000313" key="9">
    <source>
        <dbReference type="Proteomes" id="UP000663832"/>
    </source>
</evidence>
<keyword evidence="2" id="KW-0378">Hydrolase</keyword>
<accession>A0A814T0B3</accession>
<protein>
    <recommendedName>
        <fullName evidence="7">EGF-like domain-containing protein</fullName>
    </recommendedName>
</protein>
<dbReference type="SUPFAM" id="SSF75005">
    <property type="entry name" value="Arabinanase/levansucrase/invertase"/>
    <property type="match status" value="1"/>
</dbReference>
<dbReference type="OrthoDB" id="9971386at2759"/>
<keyword evidence="3" id="KW-0326">Glycosidase</keyword>
<dbReference type="Pfam" id="PF00008">
    <property type="entry name" value="EGF"/>
    <property type="match status" value="1"/>
</dbReference>
<dbReference type="Gene3D" id="2.115.10.20">
    <property type="entry name" value="Glycosyl hydrolase domain, family 43"/>
    <property type="match status" value="1"/>
</dbReference>
<evidence type="ECO:0000313" key="8">
    <source>
        <dbReference type="EMBL" id="CAF1154912.1"/>
    </source>
</evidence>
<keyword evidence="4" id="KW-0245">EGF-like domain</keyword>
<dbReference type="PROSITE" id="PS00022">
    <property type="entry name" value="EGF_1"/>
    <property type="match status" value="1"/>
</dbReference>
<organism evidence="8 9">
    <name type="scientific">Adineta steineri</name>
    <dbReference type="NCBI Taxonomy" id="433720"/>
    <lineage>
        <taxon>Eukaryota</taxon>
        <taxon>Metazoa</taxon>
        <taxon>Spiralia</taxon>
        <taxon>Gnathifera</taxon>
        <taxon>Rotifera</taxon>
        <taxon>Eurotatoria</taxon>
        <taxon>Bdelloidea</taxon>
        <taxon>Adinetida</taxon>
        <taxon>Adinetidae</taxon>
        <taxon>Adineta</taxon>
    </lineage>
</organism>
<sequence>MPSIYTSDIENITQFNNQNNLLFHAHSNNDSKIAIHPQTMTLSQYKMLTTVISEPSNNRLSGVAIAFIVLGVIIFCGVLFALMFYIYRQWKRGKLPLSATRKPPVSPANPIKPPAKPFAPPPRLPSVPPTPLFQCRKPLCKEYLARFNLHKRYFAEQYDKCFCMKCHNPSDLKGKCGNWCTELHGWTRFGLDVNKAHMKEWNLFQTSYYGTSSNLLSFILANRFVPFDGDMRLDNTKFISGHPKPSFCETSPSLKCASQRKFSTRSSFIASDGNNYYVTVVLLCKQKPNTFDVNEDVKSPKEPEWITKTRCSIFNSRLASSCADLNCNNGRCIESGQGPQCICDEGFFGTICDQQGADFYHRTHLMPGLADPDVLAVNDDLFFLTGTSNALDLPFFQSTDLITFHLKIIYNPSVTDPQYNYCFIWAPDLSQRGTGYDLYFSAQRVLKGAACPANGQDVTTFVARAVDQNLIFDKPTLVDFGNNAPKGRIAAGCNAEGCLKTVRIDSAVVGPENDRWFFYTWFSGGNNIAAFPFSSPTNLVANAGPASFSIPATDEKINEAPEVFWYRGQYYFFISTAFFDSQYAMQYVMAPTIADLTRRRAVRSHSIAQRNSAGRLVQSHGHNSIVMRRGQVFNVFHQGIFDSAGRLIGRDTFKQRIAFRPDGSLQTLNTIDIRWNQLPLHQYSIDVVRKDGSTIGPCISVNRIGATLATTYTGICPDGNNILLDKGDISAFRLFYSTSQVWKGFIEAKYDGVSDQFAFYIPGGITKQIVLRWNERMTGTTYSLDVRHQDGTWVSPCVGDIVIGSRIEYVFDGNCRQANSFIEPRAINYIRICSAINNDWPRAVCGGVPYDGIAIHVSVTIP</sequence>
<reference evidence="8" key="1">
    <citation type="submission" date="2021-02" db="EMBL/GenBank/DDBJ databases">
        <authorList>
            <person name="Nowell W R."/>
        </authorList>
    </citation>
    <scope>NUCLEOTIDE SEQUENCE</scope>
</reference>
<evidence type="ECO:0000256" key="6">
    <source>
        <dbReference type="SAM" id="Phobius"/>
    </source>
</evidence>
<dbReference type="InterPro" id="IPR000742">
    <property type="entry name" value="EGF"/>
</dbReference>
<evidence type="ECO:0000256" key="5">
    <source>
        <dbReference type="SAM" id="MobiDB-lite"/>
    </source>
</evidence>
<feature type="disulfide bond" evidence="4">
    <location>
        <begin position="322"/>
        <end position="332"/>
    </location>
</feature>
<name>A0A814T0B3_9BILA</name>
<proteinExistence type="inferred from homology"/>
<comment type="caution">
    <text evidence="4">Lacks conserved residue(s) required for the propagation of feature annotation.</text>
</comment>
<dbReference type="Pfam" id="PF04616">
    <property type="entry name" value="Glyco_hydro_43"/>
    <property type="match status" value="1"/>
</dbReference>
<feature type="compositionally biased region" description="Pro residues" evidence="5">
    <location>
        <begin position="104"/>
        <end position="120"/>
    </location>
</feature>
<evidence type="ECO:0000256" key="3">
    <source>
        <dbReference type="ARBA" id="ARBA00023295"/>
    </source>
</evidence>
<feature type="transmembrane region" description="Helical" evidence="6">
    <location>
        <begin position="63"/>
        <end position="87"/>
    </location>
</feature>
<dbReference type="InterPro" id="IPR006710">
    <property type="entry name" value="Glyco_hydro_43"/>
</dbReference>
<dbReference type="AlphaFoldDB" id="A0A814T0B3"/>
<comment type="caution">
    <text evidence="8">The sequence shown here is derived from an EMBL/GenBank/DDBJ whole genome shotgun (WGS) entry which is preliminary data.</text>
</comment>
<keyword evidence="6" id="KW-1133">Transmembrane helix</keyword>
<feature type="disulfide bond" evidence="4">
    <location>
        <begin position="343"/>
        <end position="352"/>
    </location>
</feature>
<evidence type="ECO:0000256" key="2">
    <source>
        <dbReference type="ARBA" id="ARBA00022801"/>
    </source>
</evidence>